<evidence type="ECO:0000256" key="3">
    <source>
        <dbReference type="ARBA" id="ARBA00022781"/>
    </source>
</evidence>
<evidence type="ECO:0000256" key="5">
    <source>
        <dbReference type="RuleBase" id="RU364010"/>
    </source>
</evidence>
<evidence type="ECO:0000313" key="7">
    <source>
        <dbReference type="EMBL" id="EPR78879.1"/>
    </source>
</evidence>
<keyword evidence="6" id="KW-0812">Transmembrane</keyword>
<name>S7XIL6_SPRLO</name>
<dbReference type="CDD" id="cd14785">
    <property type="entry name" value="V-ATPase_C"/>
    <property type="match status" value="1"/>
</dbReference>
<comment type="caution">
    <text evidence="7">The sequence shown here is derived from an EMBL/GenBank/DDBJ whole genome shotgun (WGS) entry which is preliminary data.</text>
</comment>
<comment type="function">
    <text evidence="5">Subunit of the V1 complex of vacuolar(H+)-ATPase (V-ATPase), a multisubunit enzyme composed of a peripheral complex (V1) that hydrolyzes ATP and a membrane integral complex (V0) that translocates protons. V-ATPase is responsible for acidifying and maintaining the pH of intracellular compartments and in some cell types, is targeted to the plasma membrane, where it is responsible for acidifying the extracellular environment. Subunit C is necessary for the assembly of the catalytic sector of the enzyme and is likely to have a specific function in its catalytic activity.</text>
</comment>
<comment type="subunit">
    <text evidence="5">V-ATPase is a heteromultimeric enzyme composed of a peripheral catalytic V1 complex (components A to H) attached to an integral membrane V0 proton pore complex.</text>
</comment>
<dbReference type="HOGENOM" id="CLU_685445_0_0_1"/>
<dbReference type="PANTHER" id="PTHR10137:SF0">
    <property type="entry name" value="V-TYPE PROTON ATPASE SUBUNIT C"/>
    <property type="match status" value="1"/>
</dbReference>
<evidence type="ECO:0000313" key="8">
    <source>
        <dbReference type="Proteomes" id="UP000014978"/>
    </source>
</evidence>
<dbReference type="Gene3D" id="3.30.70.100">
    <property type="match status" value="1"/>
</dbReference>
<keyword evidence="8" id="KW-1185">Reference proteome</keyword>
<comment type="similarity">
    <text evidence="1 5">Belongs to the V-ATPase C subunit family.</text>
</comment>
<organism evidence="7 8">
    <name type="scientific">Spraguea lophii (strain 42_110)</name>
    <name type="common">Microsporidian parasite</name>
    <dbReference type="NCBI Taxonomy" id="1358809"/>
    <lineage>
        <taxon>Eukaryota</taxon>
        <taxon>Fungi</taxon>
        <taxon>Fungi incertae sedis</taxon>
        <taxon>Microsporidia</taxon>
        <taxon>Spragueidae</taxon>
        <taxon>Spraguea</taxon>
    </lineage>
</organism>
<keyword evidence="6" id="KW-1133">Transmembrane helix</keyword>
<dbReference type="InParanoid" id="S7XIL6"/>
<dbReference type="AlphaFoldDB" id="S7XIL6"/>
<dbReference type="VEuPathDB" id="MicrosporidiaDB:SLOPH_2054"/>
<evidence type="ECO:0000256" key="4">
    <source>
        <dbReference type="ARBA" id="ARBA00023065"/>
    </source>
</evidence>
<dbReference type="STRING" id="1358809.S7XIL6"/>
<dbReference type="Gene3D" id="3.30.70.1180">
    <property type="entry name" value="Vacuolar atp synthase subunit c, domain 1"/>
    <property type="match status" value="1"/>
</dbReference>
<dbReference type="Proteomes" id="UP000014978">
    <property type="component" value="Unassembled WGS sequence"/>
</dbReference>
<gene>
    <name evidence="7" type="ORF">SLOPH_2054</name>
</gene>
<proteinExistence type="inferred from homology"/>
<keyword evidence="2 5" id="KW-0813">Transport</keyword>
<dbReference type="SUPFAM" id="SSF118203">
    <property type="entry name" value="Vacuolar ATP synthase subunit C"/>
    <property type="match status" value="1"/>
</dbReference>
<dbReference type="Pfam" id="PF03223">
    <property type="entry name" value="V-ATPase_C"/>
    <property type="match status" value="1"/>
</dbReference>
<dbReference type="GO" id="GO:0000221">
    <property type="term" value="C:vacuolar proton-transporting V-type ATPase, V1 domain"/>
    <property type="evidence" value="ECO:0007669"/>
    <property type="project" value="TreeGrafter"/>
</dbReference>
<dbReference type="OrthoDB" id="6605928at2759"/>
<protein>
    <recommendedName>
        <fullName evidence="5">V-type proton ATPase subunit C</fullName>
    </recommendedName>
</protein>
<keyword evidence="3 5" id="KW-0375">Hydrogen ion transport</keyword>
<dbReference type="OMA" id="VMIWIHV"/>
<evidence type="ECO:0000256" key="6">
    <source>
        <dbReference type="SAM" id="Phobius"/>
    </source>
</evidence>
<sequence>MCILHLQKYHFFYRKLNVYFFIIMLSEYYKIVLTYFHIKLFLFFPRFRNDFKTSLYLPPMYFFIGLPVDKEDDREKAIESIKMKLNTPHVFLDIPEFKWSSMDDLVNSSDEVERMEKNTSVLLKKVFNDYRSILNIDIFESIHSHEAIKNFKWGFENHSILSLVEEFQVMQELIKKAIGKRVEKYDSVKKEYKRLFLRKNGGIKEADVYENAEESTFIEKFYVILTKAQIPKFKELVVNNEFLSQESLECLKKEEEEYLYKVLGIKSKEVEILNEIKKNNFIIKKNNPIQNIDEKLEAVEKDYKEIENTYSIFLYNTALDLLNLLMQLKITKVYIESVLRYGISTSYLFVLTGDDKESKIIKSWIKIIKDWKFSKSCSVDVKGKLDEEIACCDMMDFSKETE</sequence>
<accession>S7XIL6</accession>
<dbReference type="InterPro" id="IPR004907">
    <property type="entry name" value="ATPase_V1-cplx_csu"/>
</dbReference>
<keyword evidence="6" id="KW-0472">Membrane</keyword>
<keyword evidence="4 5" id="KW-0406">Ion transport</keyword>
<dbReference type="Gene3D" id="1.20.1460.10">
    <property type="entry name" value="subunit c (vma5p) of the yeast v-atpase, domain 2"/>
    <property type="match status" value="1"/>
</dbReference>
<evidence type="ECO:0000256" key="2">
    <source>
        <dbReference type="ARBA" id="ARBA00022448"/>
    </source>
</evidence>
<reference evidence="8" key="1">
    <citation type="journal article" date="2013" name="PLoS Genet.">
        <title>The genome of Spraguea lophii and the basis of host-microsporidian interactions.</title>
        <authorList>
            <person name="Campbell S.E."/>
            <person name="Williams T.A."/>
            <person name="Yousuf A."/>
            <person name="Soanes D.M."/>
            <person name="Paszkiewicz K.H."/>
            <person name="Williams B.A.P."/>
        </authorList>
    </citation>
    <scope>NUCLEOTIDE SEQUENCE [LARGE SCALE GENOMIC DNA]</scope>
    <source>
        <strain evidence="8">42_110</strain>
    </source>
</reference>
<dbReference type="PANTHER" id="PTHR10137">
    <property type="entry name" value="V-TYPE PROTON ATPASE SUBUNIT C"/>
    <property type="match status" value="1"/>
</dbReference>
<evidence type="ECO:0000256" key="1">
    <source>
        <dbReference type="ARBA" id="ARBA00006138"/>
    </source>
</evidence>
<dbReference type="InterPro" id="IPR036132">
    <property type="entry name" value="Vac_ATP_synth_c_sf"/>
</dbReference>
<feature type="transmembrane region" description="Helical" evidence="6">
    <location>
        <begin position="18"/>
        <end position="38"/>
    </location>
</feature>
<dbReference type="EMBL" id="ATCN01000506">
    <property type="protein sequence ID" value="EPR78879.1"/>
    <property type="molecule type" value="Genomic_DNA"/>
</dbReference>
<dbReference type="GO" id="GO:0046961">
    <property type="term" value="F:proton-transporting ATPase activity, rotational mechanism"/>
    <property type="evidence" value="ECO:0007669"/>
    <property type="project" value="InterPro"/>
</dbReference>